<proteinExistence type="predicted"/>
<protein>
    <submittedName>
        <fullName evidence="3">Phosphatase PAP2 family protein</fullName>
    </submittedName>
</protein>
<dbReference type="PANTHER" id="PTHR14969:SF13">
    <property type="entry name" value="AT30094P"/>
    <property type="match status" value="1"/>
</dbReference>
<keyword evidence="1" id="KW-1133">Transmembrane helix</keyword>
<evidence type="ECO:0000259" key="2">
    <source>
        <dbReference type="SMART" id="SM00014"/>
    </source>
</evidence>
<reference evidence="3" key="1">
    <citation type="submission" date="2018-10" db="EMBL/GenBank/DDBJ databases">
        <title>Acidithiobacillus sulfuriphilus sp. nov.: an extremely acidophilic sulfur-oxidizing chemolithotroph isolated from a neutral pH environment.</title>
        <authorList>
            <person name="Falagan C."/>
            <person name="Moya-Beltran A."/>
            <person name="Quatrini R."/>
            <person name="Johnson D.B."/>
        </authorList>
    </citation>
    <scope>NUCLEOTIDE SEQUENCE [LARGE SCALE GENOMIC DNA]</scope>
    <source>
        <strain evidence="3">CJ-2</strain>
    </source>
</reference>
<dbReference type="PANTHER" id="PTHR14969">
    <property type="entry name" value="SPHINGOSINE-1-PHOSPHATE PHOSPHOHYDROLASE"/>
    <property type="match status" value="1"/>
</dbReference>
<dbReference type="SMART" id="SM00014">
    <property type="entry name" value="acidPPc"/>
    <property type="match status" value="1"/>
</dbReference>
<organism evidence="3">
    <name type="scientific">Acidithiobacillus sulfuriphilus</name>
    <dbReference type="NCBI Taxonomy" id="1867749"/>
    <lineage>
        <taxon>Bacteria</taxon>
        <taxon>Pseudomonadati</taxon>
        <taxon>Pseudomonadota</taxon>
        <taxon>Acidithiobacillia</taxon>
        <taxon>Acidithiobacillales</taxon>
        <taxon>Acidithiobacillaceae</taxon>
        <taxon>Acidithiobacillus</taxon>
    </lineage>
</organism>
<keyword evidence="1" id="KW-0812">Transmembrane</keyword>
<evidence type="ECO:0000313" key="3">
    <source>
        <dbReference type="EMBL" id="RNF60749.1"/>
    </source>
</evidence>
<sequence>MKGPQRLEFLALLALGLGLGGLLWLWLGQVIAVDLASLGTLDVRLEQSLRGQWSPAAGLLWQDLSRFGGATILPWVVALVSAGFFAGRRFFEGLLLSLGAVTLALLVEVMKIAVDRPRPPLGLALGTPAFPSGHSSLALLVYGLIAFLLQRQMPSRWLGSAVFLCLGALILGISWSRLGLGVHWLSDVLGGWVLAALWLFLLWLSWRAYRRRYPAPVLTPRQRLWGNGAVVLLTALWLAILLQAFGP</sequence>
<feature type="transmembrane region" description="Helical" evidence="1">
    <location>
        <begin position="224"/>
        <end position="245"/>
    </location>
</feature>
<name>A0A3M8QWX5_9PROT</name>
<feature type="transmembrane region" description="Helical" evidence="1">
    <location>
        <begin position="157"/>
        <end position="178"/>
    </location>
</feature>
<feature type="transmembrane region" description="Helical" evidence="1">
    <location>
        <begin position="133"/>
        <end position="150"/>
    </location>
</feature>
<dbReference type="OrthoDB" id="9801622at2"/>
<evidence type="ECO:0000256" key="1">
    <source>
        <dbReference type="SAM" id="Phobius"/>
    </source>
</evidence>
<feature type="transmembrane region" description="Helical" evidence="1">
    <location>
        <begin position="67"/>
        <end position="87"/>
    </location>
</feature>
<dbReference type="InterPro" id="IPR000326">
    <property type="entry name" value="PAP2/HPO"/>
</dbReference>
<dbReference type="EMBL" id="RIZI01000173">
    <property type="protein sequence ID" value="RNF60749.1"/>
    <property type="molecule type" value="Genomic_DNA"/>
</dbReference>
<dbReference type="CDD" id="cd03392">
    <property type="entry name" value="PAP2_like_2"/>
    <property type="match status" value="1"/>
</dbReference>
<gene>
    <name evidence="3" type="ORF">EC580_09030</name>
</gene>
<dbReference type="SUPFAM" id="SSF48317">
    <property type="entry name" value="Acid phosphatase/Vanadium-dependent haloperoxidase"/>
    <property type="match status" value="1"/>
</dbReference>
<keyword evidence="1" id="KW-0472">Membrane</keyword>
<dbReference type="Pfam" id="PF01569">
    <property type="entry name" value="PAP2"/>
    <property type="match status" value="1"/>
</dbReference>
<dbReference type="Gene3D" id="1.20.144.10">
    <property type="entry name" value="Phosphatidic acid phosphatase type 2/haloperoxidase"/>
    <property type="match status" value="1"/>
</dbReference>
<feature type="transmembrane region" description="Helical" evidence="1">
    <location>
        <begin position="184"/>
        <end position="204"/>
    </location>
</feature>
<comment type="caution">
    <text evidence="3">The sequence shown here is derived from an EMBL/GenBank/DDBJ whole genome shotgun (WGS) entry which is preliminary data.</text>
</comment>
<dbReference type="AlphaFoldDB" id="A0A3M8QWX5"/>
<accession>A0A3M8QWX5</accession>
<feature type="transmembrane region" description="Helical" evidence="1">
    <location>
        <begin position="94"/>
        <end position="113"/>
    </location>
</feature>
<dbReference type="InterPro" id="IPR036938">
    <property type="entry name" value="PAP2/HPO_sf"/>
</dbReference>
<dbReference type="RefSeq" id="WP_123104285.1">
    <property type="nucleotide sequence ID" value="NZ_CP127527.1"/>
</dbReference>
<feature type="domain" description="Phosphatidic acid phosphatase type 2/haloperoxidase" evidence="2">
    <location>
        <begin position="92"/>
        <end position="203"/>
    </location>
</feature>